<dbReference type="Proteomes" id="UP000282087">
    <property type="component" value="Unassembled WGS sequence"/>
</dbReference>
<comment type="caution">
    <text evidence="1">The sequence shown here is derived from an EMBL/GenBank/DDBJ whole genome shotgun (WGS) entry which is preliminary data.</text>
</comment>
<evidence type="ECO:0000313" key="2">
    <source>
        <dbReference type="Proteomes" id="UP000282087"/>
    </source>
</evidence>
<proteinExistence type="predicted"/>
<dbReference type="AlphaFoldDB" id="A0A3M6V8W9"/>
<evidence type="ECO:0000313" key="1">
    <source>
        <dbReference type="EMBL" id="RMX62453.1"/>
    </source>
</evidence>
<accession>A0A3M6V8W9</accession>
<name>A0A3M6V8W9_9STRA</name>
<sequence>MGKSQLAFALGGSRPWFYWPVFVGESCQSLYEKFSLISEAFREVTNKDDPMKKSDENILNSKSDFYNSESLWTFGFIRALLQYCSKEQNQLGQMIRFQKKTSWYVEKCNRKKVIAIREKMMEDGKVLPFFVLDEMTLRT</sequence>
<gene>
    <name evidence="1" type="ORF">DD238_007634</name>
</gene>
<reference evidence="1 2" key="1">
    <citation type="submission" date="2018-06" db="EMBL/GenBank/DDBJ databases">
        <title>Comparative genomics of downy mildews reveals potential adaptations to biotrophy.</title>
        <authorList>
            <person name="Fletcher K."/>
            <person name="Klosterman S.J."/>
            <person name="Derevnina L."/>
            <person name="Martin F."/>
            <person name="Koike S."/>
            <person name="Reyes Chin-Wo S."/>
            <person name="Mou B."/>
            <person name="Michelmore R."/>
        </authorList>
    </citation>
    <scope>NUCLEOTIDE SEQUENCE [LARGE SCALE GENOMIC DNA]</scope>
    <source>
        <strain evidence="1 2">R14</strain>
    </source>
</reference>
<organism evidence="1 2">
    <name type="scientific">Peronospora effusa</name>
    <dbReference type="NCBI Taxonomy" id="542832"/>
    <lineage>
        <taxon>Eukaryota</taxon>
        <taxon>Sar</taxon>
        <taxon>Stramenopiles</taxon>
        <taxon>Oomycota</taxon>
        <taxon>Peronosporomycetes</taxon>
        <taxon>Peronosporales</taxon>
        <taxon>Peronosporaceae</taxon>
        <taxon>Peronospora</taxon>
    </lineage>
</organism>
<protein>
    <submittedName>
        <fullName evidence="1">Uncharacterized protein</fullName>
    </submittedName>
</protein>
<keyword evidence="2" id="KW-1185">Reference proteome</keyword>
<dbReference type="EMBL" id="QLLG01000622">
    <property type="protein sequence ID" value="RMX62453.1"/>
    <property type="molecule type" value="Genomic_DNA"/>
</dbReference>